<dbReference type="GO" id="GO:0004722">
    <property type="term" value="F:protein serine/threonine phosphatase activity"/>
    <property type="evidence" value="ECO:0007669"/>
    <property type="project" value="InterPro"/>
</dbReference>
<dbReference type="SUPFAM" id="SSF81606">
    <property type="entry name" value="PP2C-like"/>
    <property type="match status" value="1"/>
</dbReference>
<protein>
    <submittedName>
        <fullName evidence="2">Serine/threonine protein phosphatase PrpC</fullName>
    </submittedName>
</protein>
<dbReference type="SMART" id="SM00331">
    <property type="entry name" value="PP2C_SIG"/>
    <property type="match status" value="1"/>
</dbReference>
<proteinExistence type="predicted"/>
<dbReference type="Proteomes" id="UP000538147">
    <property type="component" value="Unassembled WGS sequence"/>
</dbReference>
<dbReference type="EMBL" id="JACIIV010000010">
    <property type="protein sequence ID" value="MBB6227459.1"/>
    <property type="molecule type" value="Genomic_DNA"/>
</dbReference>
<dbReference type="RefSeq" id="WP_184198083.1">
    <property type="nucleotide sequence ID" value="NZ_BMOX01000003.1"/>
</dbReference>
<comment type="caution">
    <text evidence="2">The sequence shown here is derived from an EMBL/GenBank/DDBJ whole genome shotgun (WGS) entry which is preliminary data.</text>
</comment>
<dbReference type="InterPro" id="IPR036457">
    <property type="entry name" value="PPM-type-like_dom_sf"/>
</dbReference>
<dbReference type="InterPro" id="IPR015655">
    <property type="entry name" value="PP2C"/>
</dbReference>
<accession>A0A841L3P3</accession>
<evidence type="ECO:0000259" key="1">
    <source>
        <dbReference type="PROSITE" id="PS51746"/>
    </source>
</evidence>
<name>A0A841L3P3_9SPHN</name>
<dbReference type="PANTHER" id="PTHR13832">
    <property type="entry name" value="PROTEIN PHOSPHATASE 2C"/>
    <property type="match status" value="1"/>
</dbReference>
<evidence type="ECO:0000313" key="2">
    <source>
        <dbReference type="EMBL" id="MBB6227459.1"/>
    </source>
</evidence>
<gene>
    <name evidence="2" type="ORF">FHS79_001625</name>
</gene>
<feature type="domain" description="PPM-type phosphatase" evidence="1">
    <location>
        <begin position="1"/>
        <end position="217"/>
    </location>
</feature>
<dbReference type="CDD" id="cd00143">
    <property type="entry name" value="PP2Cc"/>
    <property type="match status" value="1"/>
</dbReference>
<dbReference type="SMART" id="SM00332">
    <property type="entry name" value="PP2Cc"/>
    <property type="match status" value="1"/>
</dbReference>
<dbReference type="AlphaFoldDB" id="A0A841L3P3"/>
<evidence type="ECO:0000313" key="3">
    <source>
        <dbReference type="Proteomes" id="UP000538147"/>
    </source>
</evidence>
<dbReference type="Gene3D" id="3.60.40.10">
    <property type="entry name" value="PPM-type phosphatase domain"/>
    <property type="match status" value="1"/>
</dbReference>
<dbReference type="PROSITE" id="PS51746">
    <property type="entry name" value="PPM_2"/>
    <property type="match status" value="1"/>
</dbReference>
<organism evidence="2 3">
    <name type="scientific">Polymorphobacter multimanifer</name>
    <dbReference type="NCBI Taxonomy" id="1070431"/>
    <lineage>
        <taxon>Bacteria</taxon>
        <taxon>Pseudomonadati</taxon>
        <taxon>Pseudomonadota</taxon>
        <taxon>Alphaproteobacteria</taxon>
        <taxon>Sphingomonadales</taxon>
        <taxon>Sphingosinicellaceae</taxon>
        <taxon>Polymorphobacter</taxon>
    </lineage>
</organism>
<dbReference type="InterPro" id="IPR001932">
    <property type="entry name" value="PPM-type_phosphatase-like_dom"/>
</dbReference>
<dbReference type="PANTHER" id="PTHR13832:SF827">
    <property type="entry name" value="PROTEIN PHOSPHATASE 1L"/>
    <property type="match status" value="1"/>
</dbReference>
<keyword evidence="3" id="KW-1185">Reference proteome</keyword>
<reference evidence="2 3" key="1">
    <citation type="submission" date="2020-08" db="EMBL/GenBank/DDBJ databases">
        <title>Genomic Encyclopedia of Type Strains, Phase IV (KMG-IV): sequencing the most valuable type-strain genomes for metagenomic binning, comparative biology and taxonomic classification.</title>
        <authorList>
            <person name="Goeker M."/>
        </authorList>
    </citation>
    <scope>NUCLEOTIDE SEQUENCE [LARGE SCALE GENOMIC DNA]</scope>
    <source>
        <strain evidence="2 3">DSM 102189</strain>
    </source>
</reference>
<dbReference type="Pfam" id="PF13672">
    <property type="entry name" value="PP2C_2"/>
    <property type="match status" value="1"/>
</dbReference>
<sequence length="228" mass="24152">MNEDSAVGREDVALWMVADGMGGHAHGDWASQTLAAQFGALVLPAADGNHSAILSALHAGNAAIIDAASQAGSDMGTTAVLLHLQGADLLCVWVGDSRAYRFRQGRLVQISRDHSVVQEMVDRGMIEASEAESHPMAHVLSRAVGTEAELRAEVVQDQAQPGDLYLLCTDGLTKVVADADIIPLLRQPNVTLVAERLVAETLARGAPDNVTVIVISVEEVTELMRMDA</sequence>